<evidence type="ECO:0000313" key="1">
    <source>
        <dbReference type="EMBL" id="QDT73588.1"/>
    </source>
</evidence>
<organism evidence="1 2">
    <name type="scientific">Lacipirellula limnantheis</name>
    <dbReference type="NCBI Taxonomy" id="2528024"/>
    <lineage>
        <taxon>Bacteria</taxon>
        <taxon>Pseudomonadati</taxon>
        <taxon>Planctomycetota</taxon>
        <taxon>Planctomycetia</taxon>
        <taxon>Pirellulales</taxon>
        <taxon>Lacipirellulaceae</taxon>
        <taxon>Lacipirellula</taxon>
    </lineage>
</organism>
<proteinExistence type="predicted"/>
<reference evidence="1 2" key="1">
    <citation type="submission" date="2019-02" db="EMBL/GenBank/DDBJ databases">
        <title>Deep-cultivation of Planctomycetes and their phenomic and genomic characterization uncovers novel biology.</title>
        <authorList>
            <person name="Wiegand S."/>
            <person name="Jogler M."/>
            <person name="Boedeker C."/>
            <person name="Pinto D."/>
            <person name="Vollmers J."/>
            <person name="Rivas-Marin E."/>
            <person name="Kohn T."/>
            <person name="Peeters S.H."/>
            <person name="Heuer A."/>
            <person name="Rast P."/>
            <person name="Oberbeckmann S."/>
            <person name="Bunk B."/>
            <person name="Jeske O."/>
            <person name="Meyerdierks A."/>
            <person name="Storesund J.E."/>
            <person name="Kallscheuer N."/>
            <person name="Luecker S."/>
            <person name="Lage O.M."/>
            <person name="Pohl T."/>
            <person name="Merkel B.J."/>
            <person name="Hornburger P."/>
            <person name="Mueller R.-W."/>
            <person name="Bruemmer F."/>
            <person name="Labrenz M."/>
            <person name="Spormann A.M."/>
            <person name="Op den Camp H."/>
            <person name="Overmann J."/>
            <person name="Amann R."/>
            <person name="Jetten M.S.M."/>
            <person name="Mascher T."/>
            <person name="Medema M.H."/>
            <person name="Devos D.P."/>
            <person name="Kaster A.-K."/>
            <person name="Ovreas L."/>
            <person name="Rohde M."/>
            <person name="Galperin M.Y."/>
            <person name="Jogler C."/>
        </authorList>
    </citation>
    <scope>NUCLEOTIDE SEQUENCE [LARGE SCALE GENOMIC DNA]</scope>
    <source>
        <strain evidence="1 2">I41</strain>
    </source>
</reference>
<dbReference type="RefSeq" id="WP_145433161.1">
    <property type="nucleotide sequence ID" value="NZ_CP036339.1"/>
</dbReference>
<protein>
    <submittedName>
        <fullName evidence="1">Uncharacterized protein</fullName>
    </submittedName>
</protein>
<name>A0A517TYZ0_9BACT</name>
<sequence length="151" mass="16729">MKAYVELSGAAEILSKSATHLSMIRSHTFDGLVCAECNAAIATRCLLPPMAMNQWSRAGRRAACAIVTHRLSAWTSHAAGVELVACAGELLGRRRTDALKRTHKTPDHMALGESRYRNVESYSTGMKQRLKLASALVHDPKRTQVLKRRRF</sequence>
<gene>
    <name evidence="1" type="ORF">I41_27770</name>
</gene>
<dbReference type="OrthoDB" id="9804819at2"/>
<keyword evidence="2" id="KW-1185">Reference proteome</keyword>
<dbReference type="Gene3D" id="3.40.50.300">
    <property type="entry name" value="P-loop containing nucleotide triphosphate hydrolases"/>
    <property type="match status" value="1"/>
</dbReference>
<dbReference type="Proteomes" id="UP000317909">
    <property type="component" value="Chromosome"/>
</dbReference>
<dbReference type="InterPro" id="IPR027417">
    <property type="entry name" value="P-loop_NTPase"/>
</dbReference>
<accession>A0A517TYZ0</accession>
<dbReference type="EMBL" id="CP036339">
    <property type="protein sequence ID" value="QDT73588.1"/>
    <property type="molecule type" value="Genomic_DNA"/>
</dbReference>
<dbReference type="KEGG" id="llh:I41_27770"/>
<evidence type="ECO:0000313" key="2">
    <source>
        <dbReference type="Proteomes" id="UP000317909"/>
    </source>
</evidence>
<dbReference type="AlphaFoldDB" id="A0A517TYZ0"/>
<dbReference type="SUPFAM" id="SSF52540">
    <property type="entry name" value="P-loop containing nucleoside triphosphate hydrolases"/>
    <property type="match status" value="1"/>
</dbReference>